<keyword evidence="2" id="KW-1185">Reference proteome</keyword>
<organism evidence="1 2">
    <name type="scientific">Patagioenas fasciata monilis</name>
    <dbReference type="NCBI Taxonomy" id="372326"/>
    <lineage>
        <taxon>Eukaryota</taxon>
        <taxon>Metazoa</taxon>
        <taxon>Chordata</taxon>
        <taxon>Craniata</taxon>
        <taxon>Vertebrata</taxon>
        <taxon>Euteleostomi</taxon>
        <taxon>Archelosauria</taxon>
        <taxon>Archosauria</taxon>
        <taxon>Dinosauria</taxon>
        <taxon>Saurischia</taxon>
        <taxon>Theropoda</taxon>
        <taxon>Coelurosauria</taxon>
        <taxon>Aves</taxon>
        <taxon>Neognathae</taxon>
        <taxon>Neoaves</taxon>
        <taxon>Columbimorphae</taxon>
        <taxon>Columbiformes</taxon>
        <taxon>Columbidae</taxon>
        <taxon>Patagioenas</taxon>
    </lineage>
</organism>
<comment type="caution">
    <text evidence="1">The sequence shown here is derived from an EMBL/GenBank/DDBJ whole genome shotgun (WGS) entry which is preliminary data.</text>
</comment>
<name>A0A1V4JKI2_PATFA</name>
<proteinExistence type="predicted"/>
<sequence>MGCREANDTTDMFSLARDECSWDERIKHRACQLHPATIQFYCHVATAKVNLVQRVCERENRDIRKRGTSGNGKIRYGTY</sequence>
<accession>A0A1V4JKI2</accession>
<reference evidence="1 2" key="1">
    <citation type="submission" date="2016-02" db="EMBL/GenBank/DDBJ databases">
        <title>Band-tailed pigeon sequencing and assembly.</title>
        <authorList>
            <person name="Soares A.E."/>
            <person name="Novak B.J."/>
            <person name="Rice E.S."/>
            <person name="O'Connell B."/>
            <person name="Chang D."/>
            <person name="Weber S."/>
            <person name="Shapiro B."/>
        </authorList>
    </citation>
    <scope>NUCLEOTIDE SEQUENCE [LARGE SCALE GENOMIC DNA]</scope>
    <source>
        <strain evidence="1">BTP2013</strain>
        <tissue evidence="1">Blood</tissue>
    </source>
</reference>
<protein>
    <submittedName>
        <fullName evidence="1">Uncharacterized protein</fullName>
    </submittedName>
</protein>
<dbReference type="Proteomes" id="UP000190648">
    <property type="component" value="Unassembled WGS sequence"/>
</dbReference>
<dbReference type="EMBL" id="LSYS01006902">
    <property type="protein sequence ID" value="OPJ72670.1"/>
    <property type="molecule type" value="Genomic_DNA"/>
</dbReference>
<gene>
    <name evidence="1" type="ORF">AV530_005205</name>
</gene>
<evidence type="ECO:0000313" key="2">
    <source>
        <dbReference type="Proteomes" id="UP000190648"/>
    </source>
</evidence>
<dbReference type="AlphaFoldDB" id="A0A1V4JKI2"/>
<evidence type="ECO:0000313" key="1">
    <source>
        <dbReference type="EMBL" id="OPJ72670.1"/>
    </source>
</evidence>